<dbReference type="GO" id="GO:0006397">
    <property type="term" value="P:mRNA processing"/>
    <property type="evidence" value="ECO:0007669"/>
    <property type="project" value="InterPro"/>
</dbReference>
<name>A0A0A9YGP9_LYGHE</name>
<feature type="region of interest" description="Disordered" evidence="2">
    <location>
        <begin position="345"/>
        <end position="442"/>
    </location>
</feature>
<feature type="compositionally biased region" description="Basic residues" evidence="2">
    <location>
        <begin position="817"/>
        <end position="852"/>
    </location>
</feature>
<comment type="similarity">
    <text evidence="1">Belongs to the GPATCH1 family.</text>
</comment>
<feature type="region of interest" description="Disordered" evidence="2">
    <location>
        <begin position="57"/>
        <end position="99"/>
    </location>
</feature>
<dbReference type="InterPro" id="IPR011666">
    <property type="entry name" value="DUF1604"/>
</dbReference>
<feature type="compositionally biased region" description="Basic and acidic residues" evidence="2">
    <location>
        <begin position="648"/>
        <end position="664"/>
    </location>
</feature>
<evidence type="ECO:0000256" key="1">
    <source>
        <dbReference type="ARBA" id="ARBA00008600"/>
    </source>
</evidence>
<dbReference type="AlphaFoldDB" id="A0A0A9YGP9"/>
<organism evidence="4">
    <name type="scientific">Lygus hesperus</name>
    <name type="common">Western plant bug</name>
    <dbReference type="NCBI Taxonomy" id="30085"/>
    <lineage>
        <taxon>Eukaryota</taxon>
        <taxon>Metazoa</taxon>
        <taxon>Ecdysozoa</taxon>
        <taxon>Arthropoda</taxon>
        <taxon>Hexapoda</taxon>
        <taxon>Insecta</taxon>
        <taxon>Pterygota</taxon>
        <taxon>Neoptera</taxon>
        <taxon>Paraneoptera</taxon>
        <taxon>Hemiptera</taxon>
        <taxon>Heteroptera</taxon>
        <taxon>Panheteroptera</taxon>
        <taxon>Cimicomorpha</taxon>
        <taxon>Miridae</taxon>
        <taxon>Mirini</taxon>
        <taxon>Lygus</taxon>
    </lineage>
</organism>
<dbReference type="SMART" id="SM00443">
    <property type="entry name" value="G_patch"/>
    <property type="match status" value="1"/>
</dbReference>
<gene>
    <name evidence="4" type="ORF">CM83_89022</name>
</gene>
<feature type="compositionally biased region" description="Polar residues" evidence="2">
    <location>
        <begin position="735"/>
        <end position="744"/>
    </location>
</feature>
<feature type="compositionally biased region" description="Basic and acidic residues" evidence="2">
    <location>
        <begin position="384"/>
        <end position="396"/>
    </location>
</feature>
<feature type="compositionally biased region" description="Pro residues" evidence="2">
    <location>
        <begin position="353"/>
        <end position="362"/>
    </location>
</feature>
<evidence type="ECO:0000259" key="3">
    <source>
        <dbReference type="PROSITE" id="PS50174"/>
    </source>
</evidence>
<feature type="region of interest" description="Disordered" evidence="2">
    <location>
        <begin position="112"/>
        <end position="136"/>
    </location>
</feature>
<feature type="compositionally biased region" description="Basic and acidic residues" evidence="2">
    <location>
        <begin position="80"/>
        <end position="91"/>
    </location>
</feature>
<proteinExistence type="inferred from homology"/>
<feature type="compositionally biased region" description="Basic and acidic residues" evidence="2">
    <location>
        <begin position="716"/>
        <end position="730"/>
    </location>
</feature>
<reference evidence="4" key="1">
    <citation type="journal article" date="2014" name="PLoS ONE">
        <title>Transcriptome-Based Identification of ABC Transporters in the Western Tarnished Plant Bug Lygus hesperus.</title>
        <authorList>
            <person name="Hull J.J."/>
            <person name="Chaney K."/>
            <person name="Geib S.M."/>
            <person name="Fabrick J.A."/>
            <person name="Brent C.S."/>
            <person name="Walsh D."/>
            <person name="Lavine L.C."/>
        </authorList>
    </citation>
    <scope>NUCLEOTIDE SEQUENCE</scope>
</reference>
<feature type="region of interest" description="Disordered" evidence="2">
    <location>
        <begin position="596"/>
        <end position="852"/>
    </location>
</feature>
<feature type="compositionally biased region" description="Low complexity" evidence="2">
    <location>
        <begin position="792"/>
        <end position="802"/>
    </location>
</feature>
<protein>
    <recommendedName>
        <fullName evidence="3">G-patch domain-containing protein</fullName>
    </recommendedName>
</protein>
<feature type="compositionally biased region" description="Acidic residues" evidence="2">
    <location>
        <begin position="670"/>
        <end position="679"/>
    </location>
</feature>
<dbReference type="Pfam" id="PF26093">
    <property type="entry name" value="HTH_TGH"/>
    <property type="match status" value="1"/>
</dbReference>
<dbReference type="PANTHER" id="PTHR13384:SF19">
    <property type="entry name" value="G PATCH DOMAIN-CONTAINING PROTEIN 1"/>
    <property type="match status" value="1"/>
</dbReference>
<evidence type="ECO:0000313" key="4">
    <source>
        <dbReference type="EMBL" id="JAG31364.1"/>
    </source>
</evidence>
<feature type="region of interest" description="Disordered" evidence="2">
    <location>
        <begin position="1"/>
        <end position="33"/>
    </location>
</feature>
<dbReference type="GO" id="GO:0005634">
    <property type="term" value="C:nucleus"/>
    <property type="evidence" value="ECO:0007669"/>
    <property type="project" value="TreeGrafter"/>
</dbReference>
<feature type="region of interest" description="Disordered" evidence="2">
    <location>
        <begin position="165"/>
        <end position="218"/>
    </location>
</feature>
<dbReference type="EMBL" id="GBHO01012240">
    <property type="protein sequence ID" value="JAG31364.1"/>
    <property type="molecule type" value="Transcribed_RNA"/>
</dbReference>
<dbReference type="InterPro" id="IPR000467">
    <property type="entry name" value="G_patch_dom"/>
</dbReference>
<feature type="compositionally biased region" description="Pro residues" evidence="2">
    <location>
        <begin position="680"/>
        <end position="690"/>
    </location>
</feature>
<feature type="compositionally biased region" description="Polar residues" evidence="2">
    <location>
        <begin position="695"/>
        <end position="704"/>
    </location>
</feature>
<dbReference type="Pfam" id="PF07713">
    <property type="entry name" value="DUF1604"/>
    <property type="match status" value="1"/>
</dbReference>
<evidence type="ECO:0000256" key="2">
    <source>
        <dbReference type="SAM" id="MobiDB-lite"/>
    </source>
</evidence>
<dbReference type="PANTHER" id="PTHR13384">
    <property type="entry name" value="G PATCH DOMAIN-CONTAINING PROTEIN 1"/>
    <property type="match status" value="1"/>
</dbReference>
<dbReference type="GO" id="GO:0003723">
    <property type="term" value="F:RNA binding"/>
    <property type="evidence" value="ECO:0007669"/>
    <property type="project" value="TreeGrafter"/>
</dbReference>
<feature type="domain" description="G-patch" evidence="3">
    <location>
        <begin position="147"/>
        <end position="196"/>
    </location>
</feature>
<sequence>MSDSEEEEQYPFLGTPLEPLEEGDIPKKKHMGVQDQIATDKYGRRRFHGAFTGGFSAGHFNSVGTPEGWRPTSFKSSRSTKVDSKFQKPEDFMDDEDMDDFGIAPSVVRAKSEYSGSKTTKKRERVNFQEGPIPGEPVLQKILEPSKDTVGVLLLMKMGWKPGQGIGPRISKMEKRLQKRKSKLEKGASGVGAKVYGCAMKPPSSSEESGSDDDLDSDTLFAPDDVDVTFNKPKTDVFGMGYSGLDRTSVLSIKQNDPSKALPDTFRLMDNNKKLAIRGQAFGVGAFEEEDADIYARDDMSQYDFALETPASLREKRKQERAAKEKLLAITGGEDVLEGFVAAKNPPSQKKFFPPPTLPPGYEPIHTARKSRFGPQRTNIPEVKGPKKALDAEDRSVILGEKPSSRKPFEKRTEEDKTDENNLPELPPGDPKDDHNFKPFIADPSKQARYEKYLQLVKIGAKDAFSSIQPKNMSEWEKERERTEFEQAAKLYRPLSGMMADRFARAELPDESLDPLAPVAKMVQGVSADMAAAAKSKMFGKLTRSVEDWAPVSLVCKRMNIAEPLNRGGKSLCEVAKDRTQPKSRFSVFDILVNSDDPFSRFNKTAVSDKGTSSSTAEVPPHQEDVQDKPVSGTEALKSSDPEELSDPFEKIKFDDPAEKKDLFKAIFCDSEDEDEEETPPPPKLAPPKPSEASQQNVLRNTSPPRGIFANLNLDKLNEKKSASDSKVEEASNDLGVTSKQDGVNDSGGAGSVPPNVGGQDGAEPPKQDIYGPALPNRPIFVHKHKVPPKPAVSSSDSSSSSSEEEQWVEKESSSSSKKKKKRKKKENKKEKKRRKSKKHKDHKRKHKDKRK</sequence>
<reference evidence="4" key="2">
    <citation type="submission" date="2014-07" db="EMBL/GenBank/DDBJ databases">
        <authorList>
            <person name="Hull J."/>
        </authorList>
    </citation>
    <scope>NUCLEOTIDE SEQUENCE</scope>
</reference>
<dbReference type="Pfam" id="PF01585">
    <property type="entry name" value="G-patch"/>
    <property type="match status" value="1"/>
</dbReference>
<feature type="compositionally biased region" description="Basic and acidic residues" evidence="2">
    <location>
        <begin position="403"/>
        <end position="415"/>
    </location>
</feature>
<feature type="compositionally biased region" description="Polar residues" evidence="2">
    <location>
        <begin position="602"/>
        <end position="617"/>
    </location>
</feature>
<accession>A0A0A9YGP9</accession>
<dbReference type="PROSITE" id="PS50174">
    <property type="entry name" value="G_PATCH"/>
    <property type="match status" value="1"/>
</dbReference>